<evidence type="ECO:0000256" key="7">
    <source>
        <dbReference type="ARBA" id="ARBA00023242"/>
    </source>
</evidence>
<comment type="similarity">
    <text evidence="2 9">Belongs to the Mediator complex subunit 5 family.</text>
</comment>
<evidence type="ECO:0000256" key="9">
    <source>
        <dbReference type="RuleBase" id="RU364142"/>
    </source>
</evidence>
<dbReference type="Pfam" id="PF08689">
    <property type="entry name" value="Med5"/>
    <property type="match status" value="1"/>
</dbReference>
<evidence type="ECO:0000256" key="2">
    <source>
        <dbReference type="ARBA" id="ARBA00008782"/>
    </source>
</evidence>
<name>A0A2S4Q1F9_9PEZI</name>
<dbReference type="Proteomes" id="UP000237438">
    <property type="component" value="Unassembled WGS sequence"/>
</dbReference>
<evidence type="ECO:0000256" key="4">
    <source>
        <dbReference type="ARBA" id="ARBA00023015"/>
    </source>
</evidence>
<proteinExistence type="inferred from homology"/>
<sequence>MINTADFNLWRTFLERCLASRLEIDRFSKYATFLYRRSPILSSQLCSIFLSPILQNNYCIDPKSIRYMICLLGLEYVDIPNILNALWHYSTCRSITQISSEDEKNTWVNSFTAEETIFYRLAKTISSGSVPKMTREALETVRACTQWMEGAILASRSQHELPTLPPSQIAEMNAQNMALGTLVVSIVESSIVQKTIARGHLSTKLRKSLRESLSGIISLMVFQNSPQGAARLEVFRTETLLAIEPKQKAHQNSMDKEIEDIIDEGLEEMISVDNMIVNEIVEVNTRAGLYVLLNSMLVGRPLIDDIAILTFLQNRYQNDLQTSIIDLILAGFDTLANATIRNEKYQTKTLLRSFLVNKLPLILSILCSQLFPPITPEFCITKALNQVDTTNFPTLSTMFDEASGNNLFPESVRQDFCFACCLHGLLAESSIEKLLGDVPIQSLPAEGKYLKRNLVKIFLSDVERAEKMIDELENMDGNVGAVSTAIVEVISKLCSNKETMALKTLCCRLVRKPSSLDVLLLFDKPNTILQPICDLLDNWRYDEDQGEYQPVYEEFGIILLLLLSFVNRYKNSGLTDDLMSSCPPQEFYLLVPTLFHSIVHACATQNLTAAMLSSGLEYLVDTFLLPSLVPGISFLSAYLWENRGDKDAVIQILTALITTPLSNKNSNNTDAAQILGVVLDITAKELEQSLRWLQRVDPLRQDIEPLSKALRCNLGWERSAASEHTELENWTSTPGGGLSTAIKQTLRNLLQWHLQPTDNPANYTHRQILVGVKMLGAKKVIRIILEELKAGISSGHAGAALDVASSIVCAADASTWDSIYCSNAEKGSGNGEVQLLQRRLNLREALKNEVENAPKLQKTDSFAAETVVRLYRKVESLLAIDNNGIRNFLSDVEEIDVPADINDLDPSNDNGIVDSMSRIGTLDDIGDLDMGNIDHFEGLSERISNVNGFSTENVNLIIEN</sequence>
<keyword evidence="11" id="KW-1185">Reference proteome</keyword>
<dbReference type="EMBL" id="PEDP01000029">
    <property type="protein sequence ID" value="POS88120.1"/>
    <property type="molecule type" value="Genomic_DNA"/>
</dbReference>
<keyword evidence="4 9" id="KW-0805">Transcription regulation</keyword>
<evidence type="ECO:0000256" key="8">
    <source>
        <dbReference type="ARBA" id="ARBA00031256"/>
    </source>
</evidence>
<dbReference type="PANTHER" id="PTHR35784">
    <property type="entry name" value="MEDIATOR OF RNA POLYMERASE II TRANSCRIPTION SUBUNIT 5"/>
    <property type="match status" value="1"/>
</dbReference>
<evidence type="ECO:0000256" key="3">
    <source>
        <dbReference type="ARBA" id="ARBA00020628"/>
    </source>
</evidence>
<evidence type="ECO:0000313" key="10">
    <source>
        <dbReference type="EMBL" id="POS88120.1"/>
    </source>
</evidence>
<comment type="function">
    <text evidence="9">Component of the Mediator complex, a coactivator involved in the regulated transcription of nearly all RNA polymerase II-dependent genes. Mediator functions as a bridge to convey information from gene-specific regulatory proteins to the basal RNA polymerase II transcription machinery. Mediator is recruited to promoters by direct interactions with regulatory proteins and serves as a scaffold for the assembly of a functional preinitiation complex with RNA polymerase II and the general transcription factors.</text>
</comment>
<comment type="subunit">
    <text evidence="9">Component of the Mediator complex.</text>
</comment>
<dbReference type="AlphaFoldDB" id="A0A2S4Q1F9"/>
<gene>
    <name evidence="9" type="primary">MED5</name>
    <name evidence="10" type="ORF">EPUL_001219</name>
</gene>
<reference evidence="10 11" key="1">
    <citation type="submission" date="2017-10" db="EMBL/GenBank/DDBJ databases">
        <title>Development of genomic resources for the powdery mildew, Erysiphe pulchra.</title>
        <authorList>
            <person name="Wadl P.A."/>
            <person name="Mack B.M."/>
            <person name="Moore G."/>
            <person name="Beltz S.B."/>
        </authorList>
    </citation>
    <scope>NUCLEOTIDE SEQUENCE [LARGE SCALE GENOMIC DNA]</scope>
    <source>
        <strain evidence="10">Cflorida</strain>
    </source>
</reference>
<dbReference type="GO" id="GO:0006357">
    <property type="term" value="P:regulation of transcription by RNA polymerase II"/>
    <property type="evidence" value="ECO:0007669"/>
    <property type="project" value="InterPro"/>
</dbReference>
<comment type="caution">
    <text evidence="10">The sequence shown here is derived from an EMBL/GenBank/DDBJ whole genome shotgun (WGS) entry which is preliminary data.</text>
</comment>
<feature type="non-terminal residue" evidence="10">
    <location>
        <position position="960"/>
    </location>
</feature>
<evidence type="ECO:0000313" key="11">
    <source>
        <dbReference type="Proteomes" id="UP000237438"/>
    </source>
</evidence>
<keyword evidence="7 9" id="KW-0539">Nucleus</keyword>
<organism evidence="10 11">
    <name type="scientific">Erysiphe pulchra</name>
    <dbReference type="NCBI Taxonomy" id="225359"/>
    <lineage>
        <taxon>Eukaryota</taxon>
        <taxon>Fungi</taxon>
        <taxon>Dikarya</taxon>
        <taxon>Ascomycota</taxon>
        <taxon>Pezizomycotina</taxon>
        <taxon>Leotiomycetes</taxon>
        <taxon>Erysiphales</taxon>
        <taxon>Erysiphaceae</taxon>
        <taxon>Erysiphe</taxon>
    </lineage>
</organism>
<dbReference type="GO" id="GO:0003712">
    <property type="term" value="F:transcription coregulator activity"/>
    <property type="evidence" value="ECO:0007669"/>
    <property type="project" value="InterPro"/>
</dbReference>
<keyword evidence="5 9" id="KW-0010">Activator</keyword>
<dbReference type="STRING" id="225359.A0A2S4Q1F9"/>
<evidence type="ECO:0000256" key="1">
    <source>
        <dbReference type="ARBA" id="ARBA00004123"/>
    </source>
</evidence>
<evidence type="ECO:0000256" key="6">
    <source>
        <dbReference type="ARBA" id="ARBA00023163"/>
    </source>
</evidence>
<evidence type="ECO:0000256" key="5">
    <source>
        <dbReference type="ARBA" id="ARBA00023159"/>
    </source>
</evidence>
<dbReference type="GO" id="GO:0016592">
    <property type="term" value="C:mediator complex"/>
    <property type="evidence" value="ECO:0007669"/>
    <property type="project" value="InterPro"/>
</dbReference>
<protein>
    <recommendedName>
        <fullName evidence="3 9">Mediator of RNA polymerase II transcription subunit 5</fullName>
    </recommendedName>
    <alternativeName>
        <fullName evidence="8 9">Mediator complex subunit 5</fullName>
    </alternativeName>
</protein>
<keyword evidence="6 9" id="KW-0804">Transcription</keyword>
<dbReference type="PANTHER" id="PTHR35784:SF1">
    <property type="entry name" value="MEDIATOR OF RNA POLYMERASE II TRANSCRIPTION SUBUNIT 5"/>
    <property type="match status" value="1"/>
</dbReference>
<accession>A0A2S4Q1F9</accession>
<dbReference type="InterPro" id="IPR014801">
    <property type="entry name" value="Mediator_Med5_fun"/>
</dbReference>
<comment type="subcellular location">
    <subcellularLocation>
        <location evidence="1 9">Nucleus</location>
    </subcellularLocation>
</comment>
<dbReference type="OrthoDB" id="5322661at2759"/>